<accession>A0A315WAT1</accession>
<evidence type="ECO:0000256" key="3">
    <source>
        <dbReference type="ARBA" id="ARBA00022692"/>
    </source>
</evidence>
<dbReference type="GO" id="GO:0005886">
    <property type="term" value="C:plasma membrane"/>
    <property type="evidence" value="ECO:0007669"/>
    <property type="project" value="TreeGrafter"/>
</dbReference>
<feature type="binding site" evidence="6">
    <location>
        <position position="257"/>
    </location>
    <ligand>
        <name>Na(+)</name>
        <dbReference type="ChEBI" id="CHEBI:29101"/>
        <label>1</label>
    </ligand>
</feature>
<feature type="transmembrane region" description="Helical" evidence="9">
    <location>
        <begin position="785"/>
        <end position="809"/>
    </location>
</feature>
<evidence type="ECO:0000256" key="7">
    <source>
        <dbReference type="RuleBase" id="RU003732"/>
    </source>
</evidence>
<feature type="binding site" evidence="6">
    <location>
        <position position="513"/>
    </location>
    <ligand>
        <name>Na(+)</name>
        <dbReference type="ChEBI" id="CHEBI:29101"/>
        <label>1</label>
    </ligand>
</feature>
<comment type="similarity">
    <text evidence="7">Belongs to the sodium:neurotransmitter symporter (SNF) (TC 2.A.22) family.</text>
</comment>
<dbReference type="GO" id="GO:0015293">
    <property type="term" value="F:symporter activity"/>
    <property type="evidence" value="ECO:0007669"/>
    <property type="project" value="UniProtKB-KW"/>
</dbReference>
<evidence type="ECO:0000256" key="8">
    <source>
        <dbReference type="SAM" id="MobiDB-lite"/>
    </source>
</evidence>
<evidence type="ECO:0000313" key="11">
    <source>
        <dbReference type="Proteomes" id="UP000250572"/>
    </source>
</evidence>
<keyword evidence="6" id="KW-0915">Sodium</keyword>
<gene>
    <name evidence="10" type="ORF">CCH79_00013572</name>
</gene>
<feature type="compositionally biased region" description="Polar residues" evidence="8">
    <location>
        <begin position="840"/>
        <end position="850"/>
    </location>
</feature>
<dbReference type="EMBL" id="NHOQ01000074">
    <property type="protein sequence ID" value="PWA33260.1"/>
    <property type="molecule type" value="Genomic_DNA"/>
</dbReference>
<feature type="binding site" evidence="6">
    <location>
        <position position="253"/>
    </location>
    <ligand>
        <name>Na(+)</name>
        <dbReference type="ChEBI" id="CHEBI:29101"/>
        <label>1</label>
    </ligand>
</feature>
<feature type="transmembrane region" description="Helical" evidence="9">
    <location>
        <begin position="704"/>
        <end position="721"/>
    </location>
</feature>
<feature type="compositionally biased region" description="Polar residues" evidence="8">
    <location>
        <begin position="217"/>
        <end position="226"/>
    </location>
</feature>
<dbReference type="GO" id="GO:0046872">
    <property type="term" value="F:metal ion binding"/>
    <property type="evidence" value="ECO:0007669"/>
    <property type="project" value="UniProtKB-KW"/>
</dbReference>
<feature type="transmembrane region" description="Helical" evidence="9">
    <location>
        <begin position="399"/>
        <end position="419"/>
    </location>
</feature>
<feature type="compositionally biased region" description="Basic and acidic residues" evidence="8">
    <location>
        <begin position="126"/>
        <end position="140"/>
    </location>
</feature>
<feature type="region of interest" description="Disordered" evidence="8">
    <location>
        <begin position="840"/>
        <end position="894"/>
    </location>
</feature>
<feature type="transmembrane region" description="Helical" evidence="9">
    <location>
        <begin position="666"/>
        <end position="684"/>
    </location>
</feature>
<feature type="region of interest" description="Disordered" evidence="8">
    <location>
        <begin position="215"/>
        <end position="234"/>
    </location>
</feature>
<evidence type="ECO:0000256" key="9">
    <source>
        <dbReference type="SAM" id="Phobius"/>
    </source>
</evidence>
<keyword evidence="6" id="KW-0479">Metal-binding</keyword>
<feature type="compositionally biased region" description="Polar residues" evidence="8">
    <location>
        <begin position="141"/>
        <end position="153"/>
    </location>
</feature>
<evidence type="ECO:0000256" key="1">
    <source>
        <dbReference type="ARBA" id="ARBA00004141"/>
    </source>
</evidence>
<proteinExistence type="inferred from homology"/>
<dbReference type="CDD" id="cd10332">
    <property type="entry name" value="SLC6sbd-B0AT-like"/>
    <property type="match status" value="1"/>
</dbReference>
<organism evidence="10 11">
    <name type="scientific">Gambusia affinis</name>
    <name type="common">Western mosquitofish</name>
    <name type="synonym">Heterandria affinis</name>
    <dbReference type="NCBI Taxonomy" id="33528"/>
    <lineage>
        <taxon>Eukaryota</taxon>
        <taxon>Metazoa</taxon>
        <taxon>Chordata</taxon>
        <taxon>Craniata</taxon>
        <taxon>Vertebrata</taxon>
        <taxon>Euteleostomi</taxon>
        <taxon>Actinopterygii</taxon>
        <taxon>Neopterygii</taxon>
        <taxon>Teleostei</taxon>
        <taxon>Neoteleostei</taxon>
        <taxon>Acanthomorphata</taxon>
        <taxon>Ovalentaria</taxon>
        <taxon>Atherinomorphae</taxon>
        <taxon>Cyprinodontiformes</taxon>
        <taxon>Poeciliidae</taxon>
        <taxon>Poeciliinae</taxon>
        <taxon>Gambusia</taxon>
    </lineage>
</organism>
<feature type="binding site" evidence="6">
    <location>
        <position position="250"/>
    </location>
    <ligand>
        <name>Na(+)</name>
        <dbReference type="ChEBI" id="CHEBI:29101"/>
        <label>1</label>
    </ligand>
</feature>
<feature type="transmembrane region" description="Helical" evidence="9">
    <location>
        <begin position="316"/>
        <end position="343"/>
    </location>
</feature>
<comment type="caution">
    <text evidence="10">The sequence shown here is derived from an EMBL/GenBank/DDBJ whole genome shotgun (WGS) entry which is preliminary data.</text>
</comment>
<dbReference type="GO" id="GO:0006865">
    <property type="term" value="P:amino acid transport"/>
    <property type="evidence" value="ECO:0007669"/>
    <property type="project" value="TreeGrafter"/>
</dbReference>
<evidence type="ECO:0000256" key="6">
    <source>
        <dbReference type="PIRSR" id="PIRSR600175-1"/>
    </source>
</evidence>
<dbReference type="PRINTS" id="PR00176">
    <property type="entry name" value="NANEUSMPORT"/>
</dbReference>
<dbReference type="AlphaFoldDB" id="A0A315WAT1"/>
<feature type="transmembrane region" description="Helical" evidence="9">
    <location>
        <begin position="478"/>
        <end position="495"/>
    </location>
</feature>
<keyword evidence="3 7" id="KW-0812">Transmembrane</keyword>
<dbReference type="Pfam" id="PF00209">
    <property type="entry name" value="SNF"/>
    <property type="match status" value="1"/>
</dbReference>
<feature type="transmembrane region" description="Helical" evidence="9">
    <location>
        <begin position="274"/>
        <end position="295"/>
    </location>
</feature>
<evidence type="ECO:0000256" key="4">
    <source>
        <dbReference type="ARBA" id="ARBA00022989"/>
    </source>
</evidence>
<keyword evidence="11" id="KW-1185">Reference proteome</keyword>
<reference evidence="10 11" key="1">
    <citation type="journal article" date="2018" name="G3 (Bethesda)">
        <title>A High-Quality Reference Genome for the Invasive Mosquitofish Gambusia affinis Using a Chicago Library.</title>
        <authorList>
            <person name="Hoffberg S.L."/>
            <person name="Troendle N.J."/>
            <person name="Glenn T.C."/>
            <person name="Mahmud O."/>
            <person name="Louha S."/>
            <person name="Chalopin D."/>
            <person name="Bennetzen J.L."/>
            <person name="Mauricio R."/>
        </authorList>
    </citation>
    <scope>NUCLEOTIDE SEQUENCE [LARGE SCALE GENOMIC DNA]</scope>
    <source>
        <strain evidence="10">NE01/NJP1002.9</strain>
        <tissue evidence="10">Muscle</tissue>
    </source>
</reference>
<feature type="binding site" evidence="6">
    <location>
        <position position="638"/>
    </location>
    <ligand>
        <name>Na(+)</name>
        <dbReference type="ChEBI" id="CHEBI:29101"/>
        <label>1</label>
    </ligand>
</feature>
<evidence type="ECO:0000256" key="2">
    <source>
        <dbReference type="ARBA" id="ARBA00022448"/>
    </source>
</evidence>
<dbReference type="GO" id="GO:0035725">
    <property type="term" value="P:sodium ion transmembrane transport"/>
    <property type="evidence" value="ECO:0007669"/>
    <property type="project" value="TreeGrafter"/>
</dbReference>
<dbReference type="PANTHER" id="PTHR11616">
    <property type="entry name" value="SODIUM/CHLORIDE DEPENDENT TRANSPORTER"/>
    <property type="match status" value="1"/>
</dbReference>
<dbReference type="PROSITE" id="PS00610">
    <property type="entry name" value="NA_NEUROTRAN_SYMP_1"/>
    <property type="match status" value="1"/>
</dbReference>
<dbReference type="STRING" id="33528.ENSGAFP00000006344"/>
<dbReference type="SUPFAM" id="SSF161070">
    <property type="entry name" value="SNF-like"/>
    <property type="match status" value="1"/>
</dbReference>
<evidence type="ECO:0000256" key="5">
    <source>
        <dbReference type="ARBA" id="ARBA00023136"/>
    </source>
</evidence>
<dbReference type="Proteomes" id="UP000250572">
    <property type="component" value="Unassembled WGS sequence"/>
</dbReference>
<dbReference type="NCBIfam" id="NF037979">
    <property type="entry name" value="Na_transp"/>
    <property type="match status" value="1"/>
</dbReference>
<sequence length="894" mass="99423">MSTNSCSDGGVAFLFSKSFARQERAITITAIVVEQSMHVTADTEPSLSENLCKHGQVFVSPACGFCHKLSSSGSSLPSAASSCPRCSVFGTPRSAPVVSPLAQLLEPLLRFFLQLSRQFIKPEAKYREESGKPCEKKSREINTSSRTPGNSTPLGDRALSHMLLLLHGLLVHLSTTHCPNQCKANTSQQTFSSCSHSMEKPTLDSSEERAWLGEGQSEVQLATSPDPTEPNDDDRPAWDSKIQYVLAQVGFSVGLGNVWRFPYLCHQNGGGAFMLLYVFLLLIVGVPLFFMELAAGQSIRQGSIGVWKHISPKLVGIGYSSCVVCFYVALYYNVIIAWSLFYLGNSFQHPLPWEQCPIEVGTNETVKECASSSPTQYFWFRKALNITSSIEESGEFNPIMTGCLLAAWAMVSLAMIKGIKSSARVMYFSSVFPYVVLFIFLIRGMLLDGAIDGITFMFYPKLAIWGNVQVWRQAATQVFFALGLGYGSVIAYSSYNPVHNNCHRDALMVSSINFMTSLLASLVVFVVLGFRAKTIALHCVAENLGVLNLMSSNGSSQHWWPWFNVTDPNSVSLPEYRQWYHEHGSILGPQFTDCNLEEEMNKGVEGTGLAFIAFTEVMALFPASPFWSTLFFLMLLNLGLSTMFGTMQGILTPLMDNFKLLGRHRTVLTVFSCALGFIIGLLFTQRSGNYFVTMFDDYSATLPLVIVVIFETVSVAWVYGTDRFLDDIELMLKWRPPVVYKYLWKYVCPLAMVGLLAASLLRMVFKGPTYTAWNQTAASERTLEYPGWALVMIVMLIVFASLPVPIGYFHSVLKKRSTLDIPPQESPGPELHRELYTKCNSTDQLDSNSHPAPCEEDGILPRTSFLPVGNEQYRLLPQQEEEEGEEEEEEDTGV</sequence>
<feature type="transmembrane region" description="Helical" evidence="9">
    <location>
        <begin position="742"/>
        <end position="765"/>
    </location>
</feature>
<keyword evidence="2 7" id="KW-0813">Transport</keyword>
<comment type="subcellular location">
    <subcellularLocation>
        <location evidence="1">Membrane</location>
        <topology evidence="1">Multi-pass membrane protein</topology>
    </subcellularLocation>
</comment>
<feature type="transmembrane region" description="Helical" evidence="9">
    <location>
        <begin position="626"/>
        <end position="645"/>
    </location>
</feature>
<evidence type="ECO:0000313" key="10">
    <source>
        <dbReference type="EMBL" id="PWA33260.1"/>
    </source>
</evidence>
<dbReference type="InterPro" id="IPR037272">
    <property type="entry name" value="SNS_sf"/>
</dbReference>
<dbReference type="PROSITE" id="PS50267">
    <property type="entry name" value="NA_NEUROTRAN_SYMP_3"/>
    <property type="match status" value="1"/>
</dbReference>
<dbReference type="InterPro" id="IPR000175">
    <property type="entry name" value="Na/ntran_symport"/>
</dbReference>
<dbReference type="PANTHER" id="PTHR11616:SF233">
    <property type="entry name" value="TRANSPORTER"/>
    <property type="match status" value="1"/>
</dbReference>
<feature type="region of interest" description="Disordered" evidence="8">
    <location>
        <begin position="126"/>
        <end position="154"/>
    </location>
</feature>
<feature type="transmembrane region" description="Helical" evidence="9">
    <location>
        <begin position="507"/>
        <end position="528"/>
    </location>
</feature>
<keyword evidence="7" id="KW-0769">Symport</keyword>
<keyword evidence="5 9" id="KW-0472">Membrane</keyword>
<protein>
    <recommendedName>
        <fullName evidence="7">Transporter</fullName>
    </recommendedName>
</protein>
<feature type="transmembrane region" description="Helical" evidence="9">
    <location>
        <begin position="431"/>
        <end position="458"/>
    </location>
</feature>
<feature type="compositionally biased region" description="Acidic residues" evidence="8">
    <location>
        <begin position="879"/>
        <end position="894"/>
    </location>
</feature>
<name>A0A315WAT1_GAMAF</name>
<keyword evidence="4 9" id="KW-1133">Transmembrane helix</keyword>